<sequence>MFSLERRLCFTFTTSSRIFTRKTIRGSTSFFVTPLNASQRGCTSIQDKSETPNPYLLLGDSCSNVEVRAWIKGVEVERSAHEQLLQLSRMGDVIQHPIAVMPDVHTGHGATVGTVIPTTQALIPSTVGVDIGCGMIAVKTSLTQEDLPNSLAGLRLAIEVAVPHGRTHNGRSNLDAGSWRGEVPKEVAEIWKSHLQKGFEEICSMHKQIESSNHITHLGTLGGGNHFIELCVDDDINNNIGRPHIWIMLHSGSRGVGNRIGSIFIELAKKDMGTHLVNLPNVELAYLREGSEHFDQYVKAIDWAQSYAKWNREIMLQEVVKAMRNYLGLPFTMDKMAINCHHNYVERIELSPSKHVWLTRKGATSARSGELAVIPGSMGAKSYIVRGKGNPHSYFSCSHGAGRRYSRGEAKRRFTLEDHEAATEHVECRKDADVLDETPLAYKKIDDVMQAQEDLVEVVCALKQLLCVKG</sequence>
<dbReference type="GO" id="GO:0042245">
    <property type="term" value="P:RNA repair"/>
    <property type="evidence" value="ECO:0007669"/>
    <property type="project" value="TreeGrafter"/>
</dbReference>
<proteinExistence type="predicted"/>
<dbReference type="GO" id="GO:0005525">
    <property type="term" value="F:GTP binding"/>
    <property type="evidence" value="ECO:0007669"/>
    <property type="project" value="UniProtKB-KW"/>
</dbReference>
<evidence type="ECO:0000256" key="1">
    <source>
        <dbReference type="ARBA" id="ARBA00012726"/>
    </source>
</evidence>
<dbReference type="InterPro" id="IPR036025">
    <property type="entry name" value="RtcB-like_sf"/>
</dbReference>
<evidence type="ECO:0000256" key="2">
    <source>
        <dbReference type="ARBA" id="ARBA00022598"/>
    </source>
</evidence>
<evidence type="ECO:0000256" key="5">
    <source>
        <dbReference type="ARBA" id="ARBA00023134"/>
    </source>
</evidence>
<keyword evidence="12" id="KW-1185">Reference proteome</keyword>
<name>A0A1X0P1C5_9TRYP</name>
<comment type="caution">
    <text evidence="11">The sequence shown here is derived from an EMBL/GenBank/DDBJ whole genome shotgun (WGS) entry which is preliminary data.</text>
</comment>
<dbReference type="InterPro" id="IPR001233">
    <property type="entry name" value="RtcB"/>
</dbReference>
<comment type="catalytic activity">
    <reaction evidence="7">
        <text>a 3'-end 3'-phospho-ribonucleotide-RNA + a 5'-end dephospho-ribonucleoside-RNA + GTP = a ribonucleotidyl-ribonucleotide-RNA + GMP + diphosphate</text>
        <dbReference type="Rhea" id="RHEA:68076"/>
        <dbReference type="Rhea" id="RHEA-COMP:10463"/>
        <dbReference type="Rhea" id="RHEA-COMP:13936"/>
        <dbReference type="Rhea" id="RHEA-COMP:17355"/>
        <dbReference type="ChEBI" id="CHEBI:33019"/>
        <dbReference type="ChEBI" id="CHEBI:37565"/>
        <dbReference type="ChEBI" id="CHEBI:58115"/>
        <dbReference type="ChEBI" id="CHEBI:83062"/>
        <dbReference type="ChEBI" id="CHEBI:138284"/>
        <dbReference type="ChEBI" id="CHEBI:173118"/>
        <dbReference type="EC" id="6.5.1.8"/>
    </reaction>
</comment>
<dbReference type="AlphaFoldDB" id="A0A1X0P1C5"/>
<dbReference type="InterPro" id="IPR052915">
    <property type="entry name" value="RtcB-like"/>
</dbReference>
<feature type="active site" description="GMP-histidine intermediate" evidence="8">
    <location>
        <position position="399"/>
    </location>
</feature>
<dbReference type="VEuPathDB" id="TriTrypDB:TM35_000083010"/>
<keyword evidence="3 10" id="KW-0479">Metal-binding</keyword>
<dbReference type="GO" id="GO:0003909">
    <property type="term" value="F:DNA ligase activity"/>
    <property type="evidence" value="ECO:0007669"/>
    <property type="project" value="TreeGrafter"/>
</dbReference>
<feature type="binding site" evidence="10">
    <location>
        <position position="226"/>
    </location>
    <ligand>
        <name>Mn(2+)</name>
        <dbReference type="ChEBI" id="CHEBI:29035"/>
        <label>1</label>
    </ligand>
</feature>
<dbReference type="Proteomes" id="UP000192257">
    <property type="component" value="Unassembled WGS sequence"/>
</dbReference>
<keyword evidence="5 9" id="KW-0342">GTP-binding</keyword>
<evidence type="ECO:0000256" key="10">
    <source>
        <dbReference type="PIRSR" id="PIRSR601233-3"/>
    </source>
</evidence>
<dbReference type="OrthoDB" id="10249697at2759"/>
<evidence type="ECO:0000256" key="6">
    <source>
        <dbReference type="ARBA" id="ARBA00023211"/>
    </source>
</evidence>
<feature type="binding site" evidence="9">
    <location>
        <begin position="225"/>
        <end position="229"/>
    </location>
    <ligand>
        <name>GMP</name>
        <dbReference type="ChEBI" id="CHEBI:58115"/>
    </ligand>
</feature>
<dbReference type="EMBL" id="NBCO01000008">
    <property type="protein sequence ID" value="ORC90503.1"/>
    <property type="molecule type" value="Genomic_DNA"/>
</dbReference>
<evidence type="ECO:0000256" key="8">
    <source>
        <dbReference type="PIRSR" id="PIRSR601233-1"/>
    </source>
</evidence>
<feature type="binding site" evidence="10">
    <location>
        <position position="250"/>
    </location>
    <ligand>
        <name>Mn(2+)</name>
        <dbReference type="ChEBI" id="CHEBI:29035"/>
        <label>2</label>
    </ligand>
</feature>
<dbReference type="Pfam" id="PF01139">
    <property type="entry name" value="RtcB"/>
    <property type="match status" value="1"/>
</dbReference>
<feature type="binding site" evidence="10">
    <location>
        <position position="130"/>
    </location>
    <ligand>
        <name>Mn(2+)</name>
        <dbReference type="ChEBI" id="CHEBI:29035"/>
        <label>1</label>
    </ligand>
</feature>
<feature type="binding site" evidence="9">
    <location>
        <begin position="399"/>
        <end position="402"/>
    </location>
    <ligand>
        <name>GMP</name>
        <dbReference type="ChEBI" id="CHEBI:58115"/>
    </ligand>
</feature>
<dbReference type="GO" id="GO:0030145">
    <property type="term" value="F:manganese ion binding"/>
    <property type="evidence" value="ECO:0007669"/>
    <property type="project" value="TreeGrafter"/>
</dbReference>
<dbReference type="GO" id="GO:0170057">
    <property type="term" value="F:RNA ligase (GTP) activity"/>
    <property type="evidence" value="ECO:0007669"/>
    <property type="project" value="UniProtKB-EC"/>
</dbReference>
<dbReference type="PANTHER" id="PTHR43749:SF2">
    <property type="entry name" value="RNA-SPLICING LIGASE RTCB"/>
    <property type="match status" value="1"/>
</dbReference>
<evidence type="ECO:0000256" key="9">
    <source>
        <dbReference type="PIRSR" id="PIRSR601233-2"/>
    </source>
</evidence>
<keyword evidence="4 9" id="KW-0547">Nucleotide-binding</keyword>
<feature type="binding site" evidence="9">
    <location>
        <begin position="375"/>
        <end position="378"/>
    </location>
    <ligand>
        <name>GMP</name>
        <dbReference type="ChEBI" id="CHEBI:58115"/>
    </ligand>
</feature>
<gene>
    <name evidence="11" type="ORF">TM35_000083010</name>
</gene>
<evidence type="ECO:0000256" key="3">
    <source>
        <dbReference type="ARBA" id="ARBA00022723"/>
    </source>
</evidence>
<reference evidence="11 12" key="1">
    <citation type="submission" date="2017-03" db="EMBL/GenBank/DDBJ databases">
        <title>An alternative strategy for trypanosome survival in the mammalian bloodstream revealed through genome and transcriptome analysis of the ubiquitous bovine parasite Trypanosoma (Megatrypanum) theileri.</title>
        <authorList>
            <person name="Kelly S."/>
            <person name="Ivens A."/>
            <person name="Mott A."/>
            <person name="O'Neill E."/>
            <person name="Emms D."/>
            <person name="Macleod O."/>
            <person name="Voorheis P."/>
            <person name="Matthews J."/>
            <person name="Matthews K."/>
            <person name="Carrington M."/>
        </authorList>
    </citation>
    <scope>NUCLEOTIDE SEQUENCE [LARGE SCALE GENOMIC DNA]</scope>
    <source>
        <strain evidence="11">Edinburgh</strain>
    </source>
</reference>
<accession>A0A1X0P1C5</accession>
<organism evidence="11 12">
    <name type="scientific">Trypanosoma theileri</name>
    <dbReference type="NCBI Taxonomy" id="67003"/>
    <lineage>
        <taxon>Eukaryota</taxon>
        <taxon>Discoba</taxon>
        <taxon>Euglenozoa</taxon>
        <taxon>Kinetoplastea</taxon>
        <taxon>Metakinetoplastina</taxon>
        <taxon>Trypanosomatida</taxon>
        <taxon>Trypanosomatidae</taxon>
        <taxon>Trypanosoma</taxon>
    </lineage>
</organism>
<keyword evidence="6 10" id="KW-0464">Manganese</keyword>
<dbReference type="STRING" id="67003.A0A1X0P1C5"/>
<comment type="cofactor">
    <cofactor evidence="10">
        <name>Mn(2+)</name>
        <dbReference type="ChEBI" id="CHEBI:29035"/>
    </cofactor>
    <text evidence="10">Binds 2 manganese ions per subunit.</text>
</comment>
<dbReference type="GO" id="GO:0006396">
    <property type="term" value="P:RNA processing"/>
    <property type="evidence" value="ECO:0007669"/>
    <property type="project" value="InterPro"/>
</dbReference>
<dbReference type="EC" id="6.5.1.8" evidence="1"/>
<keyword evidence="2 11" id="KW-0436">Ligase</keyword>
<feature type="binding site" evidence="9">
    <location>
        <begin position="342"/>
        <end position="343"/>
    </location>
    <ligand>
        <name>GMP</name>
        <dbReference type="ChEBI" id="CHEBI:58115"/>
    </ligand>
</feature>
<evidence type="ECO:0000313" key="12">
    <source>
        <dbReference type="Proteomes" id="UP000192257"/>
    </source>
</evidence>
<evidence type="ECO:0000313" key="11">
    <source>
        <dbReference type="EMBL" id="ORC90503.1"/>
    </source>
</evidence>
<dbReference type="SUPFAM" id="SSF103365">
    <property type="entry name" value="Hypothetical protein PH1602"/>
    <property type="match status" value="1"/>
</dbReference>
<feature type="binding site" evidence="9">
    <location>
        <position position="382"/>
    </location>
    <ligand>
        <name>GMP</name>
        <dbReference type="ChEBI" id="CHEBI:58115"/>
    </ligand>
</feature>
<evidence type="ECO:0000256" key="4">
    <source>
        <dbReference type="ARBA" id="ARBA00022741"/>
    </source>
</evidence>
<dbReference type="Gene3D" id="3.90.1860.10">
    <property type="entry name" value="tRNA-splicing ligase RtcB"/>
    <property type="match status" value="1"/>
</dbReference>
<dbReference type="PANTHER" id="PTHR43749">
    <property type="entry name" value="RNA-SPLICING LIGASE RTCB"/>
    <property type="match status" value="1"/>
</dbReference>
<protein>
    <recommendedName>
        <fullName evidence="1">3'-phosphate/5'-hydroxy nucleic acid ligase</fullName>
        <ecNumber evidence="1">6.5.1.8</ecNumber>
    </recommendedName>
</protein>
<feature type="binding site" evidence="10">
    <location>
        <position position="342"/>
    </location>
    <ligand>
        <name>Mn(2+)</name>
        <dbReference type="ChEBI" id="CHEBI:29035"/>
        <label>2</label>
    </ligand>
</feature>
<dbReference type="GO" id="GO:0006281">
    <property type="term" value="P:DNA repair"/>
    <property type="evidence" value="ECO:0007669"/>
    <property type="project" value="TreeGrafter"/>
</dbReference>
<feature type="binding site" evidence="9">
    <location>
        <position position="469"/>
    </location>
    <ligand>
        <name>GMP</name>
        <dbReference type="ChEBI" id="CHEBI:58115"/>
    </ligand>
</feature>
<evidence type="ECO:0000256" key="7">
    <source>
        <dbReference type="ARBA" id="ARBA00047746"/>
    </source>
</evidence>
<dbReference type="RefSeq" id="XP_028884569.1">
    <property type="nucleotide sequence ID" value="XM_029024166.1"/>
</dbReference>
<dbReference type="GeneID" id="39983946"/>